<organism evidence="3 4">
    <name type="scientific">Nakamurella panacisegetis</name>
    <dbReference type="NCBI Taxonomy" id="1090615"/>
    <lineage>
        <taxon>Bacteria</taxon>
        <taxon>Bacillati</taxon>
        <taxon>Actinomycetota</taxon>
        <taxon>Actinomycetes</taxon>
        <taxon>Nakamurellales</taxon>
        <taxon>Nakamurellaceae</taxon>
        <taxon>Nakamurella</taxon>
    </lineage>
</organism>
<feature type="region of interest" description="Disordered" evidence="1">
    <location>
        <begin position="1"/>
        <end position="23"/>
    </location>
</feature>
<sequence length="198" mass="20403">MTGGPNWNSSYPSGYDPVTGQPLPPGPPAYSAVDPYASAPAPGYPPVGYQLVPIYPMYQQQPPKPGGAVAAAVLSFVQAGFVLMGALVILTGAAGFDSVDRSLSSEFTVIGILTMIAGGLLIAGGVTILGRRPALLGVGCGLSIAISVYFVIRLSDYAGLDFAIWVPLIYAVLPIIAIALSLGADVRAWSRNRNVPLG</sequence>
<feature type="transmembrane region" description="Helical" evidence="2">
    <location>
        <begin position="67"/>
        <end position="95"/>
    </location>
</feature>
<evidence type="ECO:0000256" key="1">
    <source>
        <dbReference type="SAM" id="MobiDB-lite"/>
    </source>
</evidence>
<dbReference type="STRING" id="1090615.SAMN04515671_0746"/>
<dbReference type="AlphaFoldDB" id="A0A1H0J1V4"/>
<keyword evidence="2" id="KW-0812">Transmembrane</keyword>
<dbReference type="Proteomes" id="UP000198741">
    <property type="component" value="Chromosome I"/>
</dbReference>
<evidence type="ECO:0000313" key="4">
    <source>
        <dbReference type="Proteomes" id="UP000198741"/>
    </source>
</evidence>
<name>A0A1H0J1V4_9ACTN</name>
<reference evidence="3 4" key="1">
    <citation type="submission" date="2016-10" db="EMBL/GenBank/DDBJ databases">
        <authorList>
            <person name="de Groot N.N."/>
        </authorList>
    </citation>
    <scope>NUCLEOTIDE SEQUENCE [LARGE SCALE GENOMIC DNA]</scope>
    <source>
        <strain evidence="4">P4-7,KCTC 19426,CECT 7604</strain>
    </source>
</reference>
<protein>
    <submittedName>
        <fullName evidence="3">Uncharacterized protein</fullName>
    </submittedName>
</protein>
<keyword evidence="4" id="KW-1185">Reference proteome</keyword>
<gene>
    <name evidence="3" type="ORF">SAMN04515671_0746</name>
</gene>
<feature type="compositionally biased region" description="Polar residues" evidence="1">
    <location>
        <begin position="1"/>
        <end position="12"/>
    </location>
</feature>
<feature type="transmembrane region" description="Helical" evidence="2">
    <location>
        <begin position="134"/>
        <end position="152"/>
    </location>
</feature>
<accession>A0A1H0J1V4</accession>
<evidence type="ECO:0000313" key="3">
    <source>
        <dbReference type="EMBL" id="SDO37714.1"/>
    </source>
</evidence>
<keyword evidence="2" id="KW-0472">Membrane</keyword>
<feature type="transmembrane region" description="Helical" evidence="2">
    <location>
        <begin position="164"/>
        <end position="184"/>
    </location>
</feature>
<evidence type="ECO:0000256" key="2">
    <source>
        <dbReference type="SAM" id="Phobius"/>
    </source>
</evidence>
<keyword evidence="2" id="KW-1133">Transmembrane helix</keyword>
<proteinExistence type="predicted"/>
<dbReference type="RefSeq" id="WP_090474643.1">
    <property type="nucleotide sequence ID" value="NZ_LT629710.1"/>
</dbReference>
<feature type="transmembrane region" description="Helical" evidence="2">
    <location>
        <begin position="107"/>
        <end position="129"/>
    </location>
</feature>
<dbReference type="EMBL" id="LT629710">
    <property type="protein sequence ID" value="SDO37714.1"/>
    <property type="molecule type" value="Genomic_DNA"/>
</dbReference>